<accession>A0ABU6HLN7</accession>
<dbReference type="Proteomes" id="UP001348149">
    <property type="component" value="Unassembled WGS sequence"/>
</dbReference>
<gene>
    <name evidence="5" type="ORF">VK792_18930</name>
</gene>
<dbReference type="InterPro" id="IPR011049">
    <property type="entry name" value="Serralysin-like_metalloprot_C"/>
</dbReference>
<feature type="compositionally biased region" description="Acidic residues" evidence="3">
    <location>
        <begin position="142"/>
        <end position="163"/>
    </location>
</feature>
<evidence type="ECO:0000313" key="6">
    <source>
        <dbReference type="Proteomes" id="UP001348149"/>
    </source>
</evidence>
<dbReference type="InterPro" id="IPR050557">
    <property type="entry name" value="RTX_toxin/Mannuronan_C5-epim"/>
</dbReference>
<dbReference type="Gene3D" id="2.150.10.10">
    <property type="entry name" value="Serralysin-like metalloprotease, C-terminal"/>
    <property type="match status" value="9"/>
</dbReference>
<dbReference type="Pfam" id="PF00353">
    <property type="entry name" value="HemolysinCabind"/>
    <property type="match status" value="10"/>
</dbReference>
<feature type="domain" description="Haemolysin-type calcium binding-related" evidence="4">
    <location>
        <begin position="2170"/>
        <end position="2207"/>
    </location>
</feature>
<evidence type="ECO:0000256" key="2">
    <source>
        <dbReference type="ARBA" id="ARBA00022525"/>
    </source>
</evidence>
<evidence type="ECO:0000256" key="3">
    <source>
        <dbReference type="SAM" id="MobiDB-lite"/>
    </source>
</evidence>
<evidence type="ECO:0000313" key="5">
    <source>
        <dbReference type="EMBL" id="MEC3863369.1"/>
    </source>
</evidence>
<proteinExistence type="predicted"/>
<feature type="region of interest" description="Disordered" evidence="3">
    <location>
        <begin position="1"/>
        <end position="73"/>
    </location>
</feature>
<dbReference type="InterPro" id="IPR001343">
    <property type="entry name" value="Hemolysn_Ca-bd"/>
</dbReference>
<dbReference type="PANTHER" id="PTHR38340:SF1">
    <property type="entry name" value="S-LAYER PROTEIN"/>
    <property type="match status" value="1"/>
</dbReference>
<comment type="subcellular location">
    <subcellularLocation>
        <location evidence="1">Secreted</location>
    </subcellularLocation>
</comment>
<dbReference type="SUPFAM" id="SSF51120">
    <property type="entry name" value="beta-Roll"/>
    <property type="match status" value="9"/>
</dbReference>
<evidence type="ECO:0000259" key="4">
    <source>
        <dbReference type="Pfam" id="PF06594"/>
    </source>
</evidence>
<feature type="compositionally biased region" description="Basic and acidic residues" evidence="3">
    <location>
        <begin position="64"/>
        <end position="73"/>
    </location>
</feature>
<feature type="domain" description="Haemolysin-type calcium binding-related" evidence="4">
    <location>
        <begin position="1768"/>
        <end position="1809"/>
    </location>
</feature>
<protein>
    <submittedName>
        <fullName evidence="5">Calcium-binding protein</fullName>
    </submittedName>
</protein>
<sequence length="2578" mass="276056">MDRNGTLDNDALDGGDEDDTLRGLAGSDSITGGGGNDVLDGGDGNDGLDGGDGDDDLYGGTGEDTLKGGAGHDELFGEFSNDLLYGGDGDDDLFGGLGDDTLYGDAGIDQLYGDEGADLLSGGAEDDLVYGGTEADSLFGDDGNDTLDGEDGNDSIEGNDGDDELHGGEGDDTLAGGAGVNIILGGAGYDRVFYDGLNDFDLTFRSEPDVDALLEGLLAGEEASDELYEVEQITLSDEADTVRVTVDRLPSIAMEFDLGKGGGGSNGDFLDFTDDGRLGAGIVFHNGDFGPSTGGIAPDDIKKDQQKLIEEATKALTAVTGNLSPYDIGFYQIDSVGLTSGDDIVLLGAGGDLSKMSGKGVIDGEGGVDVMYAKDLPQGSNITLMGGEGDDIVIATGDTTVTTAGGLGRDVVLNFTPGGLLYGDTITGMVIDGTTVEAPPEDDPANGDMFFWAADTTIMDPDKNDVLFYRGVPLTGGDTSPGSAVWGMAGMAGGLFGTVMSGVTNFFTAQAILMSAEVGLGLRIFYDTWLPFIAYVADPKKGMQVVDIGDTLWQLVSGPDRSGEETEAKVNFQSIPEYSFDDAGLFVTPLSFLGGAASSDDLIGGIKAFTQTLANDTADLGMLFNFPSVFAFIMGQMGVAKELLKATPMIGPLMAAWGAIDAANVAYWIAAASIRYDKAVRWVDGDDPLVIDLDGDGLETLSIYQSGVHFDMGDDLFGERTGWLKGDDGFLVRDVNDNGRIDDVSEMFGGQTGRGFDDLAVFDQAAHGGNGDGRITAADAIWSDLLIWRDSNEDGVTDDGELLTLDQLGIVSFDLNATDLAITQPQGNEVLANAGVTFADGRIVNMFETIFETNETDSVYAGEDGTPDWQPLIDVNIHGYGHVTNLGVAMANDLLLGHVAAQAGAGMTTPDFLDIVAKVGPVLSYWGQTMSTTRELTPVLLATDADGVVTLADFGVYVEDANGGFWQLNSGTAVTGAGGVVIDRPTLQDVMAQATAAGQHWQMEQTWSPASRGFDPVHRDAAPYLMRLIDGRAVIDDWGVQNADGSWRLASGRDITDGTGAVIAQPTVDDILALSRDPGQEWRVEEISFNPYADLPTERIGVRVTDGITVDYTVEVTDRDGTFLVWARNLDRALELQFKTGDSREFNLRNYAVDLDTLSEVGVTDDSAYRVVVMTPGEMAYANSLGGVEFRPEMLTATLDNDTGLIDYRVTADGSYTLSEEFYDSVIDPMIEKTGLTMAQFIMSSQRLAVQMAVQSGLSEYARGLVYDIEADKYLPTTGRELVPMFEAIFEQAPVSNADDAVYDYLVQWSMILGAIYPNYKPADAGLLFETKTEINQAFILQMALAALENVPIDLDVPGIANALNVDERRIITHTADETFMGTKEGMNFFYLSEGDTTVSGSYSKDAHLYTDDVQADVYFVGRQTGEDLILDYDLGDVDQLRFLHLNPDDITFVRDGQDLIMSWDDGQGGTATLKIQDQFLGELNKLLQNGTRIDSGVTEMIFADGTVWDRYRMAFAVIDYERGALDEADAYYGSGSGDVLFGGLNNDYLSGGAGGDTYYIRRGDGHDVIDDLGNFSFGPVEAGMDFLMFRGDITGDDLYLTRDGASKNLVIHVLQDGQMTDQSVELVGQFAGMRLNLGYFEEAVGTATGLDYIAPNMIERITFESAPALEFEDIVDRVIANAKTDGDDAIYGVLNDNTLDGGAGDDFLTGVQGFDTYIYGRGYGRDVVLDNDLSAALFGSKDDKITFIDDLRWTDIEFLRDGASDTLRLQVAGTDDQLILTDYLDYVFLVGFTNLIEEIVFADGTVWDHLKLLQHYVDIARTDGDDTIYGFEYIQDRIDGGLGNDRLEGQGASDTYVFGIGYGTDTVFDASTAFLSGPGNADKIEFTGINSDGVTFSRTALGLIISINGTDDRIILENQYVRAGQQRHAIEFFQFADRTLDYTDFNPEDIDLVGTDAGETIAGSDFGETLDARGGDDLLVGADGGDTYLFDVGYGNDTIEDTRVRAAWMDRDGIDVPVDDIVRFGDDITQDNVVFSKDGTDLVISVENRTDTLRIRNQFLDIDNGVERFEFNDGSFLLISDIEERLQIEGGNRGDNLIEGNPTLSNTLDGRQGDDTLVGGAEADLYAFGADYDFDRIVERPDAPGIIDQVQFGASVTRDALRITRDGDDLVIDLGMGTDVLTIVGGLGDTRVEEFRFADGSVLTLDEIIDGMLTGTDADERLTGLDTRDDTISGGAGFDLLEGGGGDDEYRVGYGDTSTAISDSSGIDRLVFGAEITAENLTFQNVDGDLLVTLAGTGERIVVLGGVSRTPVEVFAFDDGTELSIEDVRLQLLETTPFDAQNVLDTSLYPAGIPLNAGAGNDLILLAEGAVVTFDETSGTNRVEMLPGAQEATLRITDQTSRQVKVLRGDGSSDDLLLRFENGAQVVIAGALGSGFVPKVSFIDVVTWDAAALIQAFIDGQSGLGDDLVRGSDRADTISGDEGDDILVGGRGDDRYYFQAGSGQDVIEDEQGTDTLEIVGYRPSELRVERLSDDRDDLLLSFAASDDSVLIRGAAIEQVVFADGTIVTRDFLLDLVD</sequence>
<dbReference type="InterPro" id="IPR018511">
    <property type="entry name" value="Hemolysin-typ_Ca-bd_CS"/>
</dbReference>
<keyword evidence="2" id="KW-0964">Secreted</keyword>
<feature type="compositionally biased region" description="Acidic residues" evidence="3">
    <location>
        <begin position="10"/>
        <end position="19"/>
    </location>
</feature>
<dbReference type="InterPro" id="IPR010566">
    <property type="entry name" value="Haemolys_ca-bd"/>
</dbReference>
<dbReference type="Pfam" id="PF06594">
    <property type="entry name" value="HCBP_related"/>
    <property type="match status" value="4"/>
</dbReference>
<feature type="domain" description="Haemolysin-type calcium binding-related" evidence="4">
    <location>
        <begin position="2042"/>
        <end position="2078"/>
    </location>
</feature>
<feature type="compositionally biased region" description="Gly residues" evidence="3">
    <location>
        <begin position="31"/>
        <end position="48"/>
    </location>
</feature>
<feature type="region of interest" description="Disordered" evidence="3">
    <location>
        <begin position="131"/>
        <end position="171"/>
    </location>
</feature>
<evidence type="ECO:0000256" key="1">
    <source>
        <dbReference type="ARBA" id="ARBA00004613"/>
    </source>
</evidence>
<dbReference type="PANTHER" id="PTHR38340">
    <property type="entry name" value="S-LAYER PROTEIN"/>
    <property type="match status" value="1"/>
</dbReference>
<organism evidence="5 6">
    <name type="scientific">Mesobacterium hydrothermale</name>
    <dbReference type="NCBI Taxonomy" id="3111907"/>
    <lineage>
        <taxon>Bacteria</taxon>
        <taxon>Pseudomonadati</taxon>
        <taxon>Pseudomonadota</taxon>
        <taxon>Alphaproteobacteria</taxon>
        <taxon>Rhodobacterales</taxon>
        <taxon>Roseobacteraceae</taxon>
        <taxon>Mesobacterium</taxon>
    </lineage>
</organism>
<dbReference type="EMBL" id="JAYLLH010000053">
    <property type="protein sequence ID" value="MEC3863369.1"/>
    <property type="molecule type" value="Genomic_DNA"/>
</dbReference>
<name>A0ABU6HLN7_9RHOB</name>
<dbReference type="RefSeq" id="WP_326299448.1">
    <property type="nucleotide sequence ID" value="NZ_JAYLLH010000053.1"/>
</dbReference>
<comment type="caution">
    <text evidence="5">The sequence shown here is derived from an EMBL/GenBank/DDBJ whole genome shotgun (WGS) entry which is preliminary data.</text>
</comment>
<keyword evidence="6" id="KW-1185">Reference proteome</keyword>
<feature type="domain" description="Haemolysin-type calcium binding-related" evidence="4">
    <location>
        <begin position="1904"/>
        <end position="1938"/>
    </location>
</feature>
<dbReference type="PROSITE" id="PS00330">
    <property type="entry name" value="HEMOLYSIN_CALCIUM"/>
    <property type="match status" value="7"/>
</dbReference>
<dbReference type="PRINTS" id="PR00313">
    <property type="entry name" value="CABNDNGRPT"/>
</dbReference>
<reference evidence="5 6" key="1">
    <citation type="submission" date="2024-01" db="EMBL/GenBank/DDBJ databases">
        <title>Mesobacterium rodlantinim sp. nov., isolated from shallow sea hydrothermal systems off Kueishantao Island.</title>
        <authorList>
            <person name="Su Z."/>
            <person name="Tang K."/>
        </authorList>
    </citation>
    <scope>NUCLEOTIDE SEQUENCE [LARGE SCALE GENOMIC DNA]</scope>
    <source>
        <strain evidence="5 6">TK19101</strain>
    </source>
</reference>